<dbReference type="PROSITE" id="PS50811">
    <property type="entry name" value="WRKY"/>
    <property type="match status" value="1"/>
</dbReference>
<feature type="domain" description="WRKY" evidence="7">
    <location>
        <begin position="209"/>
        <end position="230"/>
    </location>
</feature>
<accession>A0ABQ9ACA0</accession>
<evidence type="ECO:0000256" key="3">
    <source>
        <dbReference type="ARBA" id="ARBA00023125"/>
    </source>
</evidence>
<dbReference type="PANTHER" id="PTHR32096">
    <property type="entry name" value="WRKY TRANSCRIPTION FACTOR 30-RELATED-RELATED"/>
    <property type="match status" value="1"/>
</dbReference>
<evidence type="ECO:0000256" key="4">
    <source>
        <dbReference type="ARBA" id="ARBA00023163"/>
    </source>
</evidence>
<evidence type="ECO:0000256" key="2">
    <source>
        <dbReference type="ARBA" id="ARBA00023015"/>
    </source>
</evidence>
<evidence type="ECO:0000256" key="1">
    <source>
        <dbReference type="ARBA" id="ARBA00004123"/>
    </source>
</evidence>
<keyword evidence="5" id="KW-0539">Nucleus</keyword>
<name>A0ABQ9ACA0_9ROSI</name>
<keyword evidence="2" id="KW-0805">Transcription regulation</keyword>
<gene>
    <name evidence="8" type="ORF">OIU77_008597</name>
</gene>
<keyword evidence="4" id="KW-0804">Transcription</keyword>
<evidence type="ECO:0000259" key="7">
    <source>
        <dbReference type="PROSITE" id="PS50811"/>
    </source>
</evidence>
<dbReference type="InterPro" id="IPR036576">
    <property type="entry name" value="WRKY_dom_sf"/>
</dbReference>
<dbReference type="Gene3D" id="2.20.25.80">
    <property type="entry name" value="WRKY domain"/>
    <property type="match status" value="1"/>
</dbReference>
<keyword evidence="3" id="KW-0238">DNA-binding</keyword>
<comment type="caution">
    <text evidence="8">The sequence shown here is derived from an EMBL/GenBank/DDBJ whole genome shotgun (WGS) entry which is preliminary data.</text>
</comment>
<evidence type="ECO:0000313" key="9">
    <source>
        <dbReference type="Proteomes" id="UP001141253"/>
    </source>
</evidence>
<reference evidence="8" key="2">
    <citation type="journal article" date="2023" name="Int. J. Mol. Sci.">
        <title>De Novo Assembly and Annotation of 11 Diverse Shrub Willow (Salix) Genomes Reveals Novel Gene Organization in Sex-Linked Regions.</title>
        <authorList>
            <person name="Hyden B."/>
            <person name="Feng K."/>
            <person name="Yates T.B."/>
            <person name="Jawdy S."/>
            <person name="Cereghino C."/>
            <person name="Smart L.B."/>
            <person name="Muchero W."/>
        </authorList>
    </citation>
    <scope>NUCLEOTIDE SEQUENCE</scope>
    <source>
        <tissue evidence="8">Shoot tip</tissue>
    </source>
</reference>
<evidence type="ECO:0000256" key="6">
    <source>
        <dbReference type="SAM" id="MobiDB-lite"/>
    </source>
</evidence>
<keyword evidence="9" id="KW-1185">Reference proteome</keyword>
<dbReference type="PANTHER" id="PTHR32096:SF18">
    <property type="entry name" value="DISEASE RESISTANCE PROTEIN RRS1B-RELATED"/>
    <property type="match status" value="1"/>
</dbReference>
<proteinExistence type="predicted"/>
<dbReference type="InterPro" id="IPR003657">
    <property type="entry name" value="WRKY_dom"/>
</dbReference>
<dbReference type="EMBL" id="JAPFFI010000021">
    <property type="protein sequence ID" value="KAJ6332559.1"/>
    <property type="molecule type" value="Genomic_DNA"/>
</dbReference>
<dbReference type="Proteomes" id="UP001141253">
    <property type="component" value="Chromosome 11"/>
</dbReference>
<protein>
    <recommendedName>
        <fullName evidence="7">WRKY domain-containing protein</fullName>
    </recommendedName>
</protein>
<evidence type="ECO:0000313" key="8">
    <source>
        <dbReference type="EMBL" id="KAJ6332559.1"/>
    </source>
</evidence>
<comment type="subcellular location">
    <subcellularLocation>
        <location evidence="1">Nucleus</location>
    </subcellularLocation>
</comment>
<feature type="region of interest" description="Disordered" evidence="6">
    <location>
        <begin position="280"/>
        <end position="324"/>
    </location>
</feature>
<dbReference type="InterPro" id="IPR044810">
    <property type="entry name" value="WRKY_plant"/>
</dbReference>
<reference evidence="8" key="1">
    <citation type="submission" date="2022-10" db="EMBL/GenBank/DDBJ databases">
        <authorList>
            <person name="Hyden B.L."/>
            <person name="Feng K."/>
            <person name="Yates T."/>
            <person name="Jawdy S."/>
            <person name="Smart L.B."/>
            <person name="Muchero W."/>
        </authorList>
    </citation>
    <scope>NUCLEOTIDE SEQUENCE</scope>
    <source>
        <tissue evidence="8">Shoot tip</tissue>
    </source>
</reference>
<organism evidence="8 9">
    <name type="scientific">Salix suchowensis</name>
    <dbReference type="NCBI Taxonomy" id="1278906"/>
    <lineage>
        <taxon>Eukaryota</taxon>
        <taxon>Viridiplantae</taxon>
        <taxon>Streptophyta</taxon>
        <taxon>Embryophyta</taxon>
        <taxon>Tracheophyta</taxon>
        <taxon>Spermatophyta</taxon>
        <taxon>Magnoliopsida</taxon>
        <taxon>eudicotyledons</taxon>
        <taxon>Gunneridae</taxon>
        <taxon>Pentapetalae</taxon>
        <taxon>rosids</taxon>
        <taxon>fabids</taxon>
        <taxon>Malpighiales</taxon>
        <taxon>Salicaceae</taxon>
        <taxon>Saliceae</taxon>
        <taxon>Salix</taxon>
    </lineage>
</organism>
<sequence>MDNYQGDLTDILRASTGGALGQSDVPVSDWEFPSDPMNLASPSIMGDSRVNGFGDPFCNMRDPLLHELNVAGSSYFSSRCSADHVLSTTSVDQDHTSNTFAGANSAAAGACSNILARQKVLEDHVMHKAAAAATSNVFSRIQISPNNPTKLPCFTFDIINVNNSKGCLIDSTGSVQISSPRNLGIKRRKSQAKKVVCIPAPAAANSRSSGEVVPSDLWAWRKYGQKPIKGVTIDAAAPRVAQPGSKWSGAGMILKCWLSPTLPSTTIHGQHREMHLLARRGLSQRKNGAAPKGSTASTKEDQKEGSNDTLSPADIGGGSSSASAYVKEEFDEIEKQMEMEDDEFMISTEGFSHNYRPSIPAGQSDQDLFAELGEIDADPLDLLFTQDFNGEEQEESKASGPIFSVFDNWSEDTNTSFGQAGRPGL</sequence>
<evidence type="ECO:0000256" key="5">
    <source>
        <dbReference type="ARBA" id="ARBA00023242"/>
    </source>
</evidence>